<evidence type="ECO:0000256" key="5">
    <source>
        <dbReference type="ARBA" id="ARBA00023237"/>
    </source>
</evidence>
<protein>
    <submittedName>
        <fullName evidence="7">MipA/OmpV family protein</fullName>
    </submittedName>
</protein>
<keyword evidence="5" id="KW-0998">Cell outer membrane</keyword>
<sequence length="286" mass="32579">MYCSRQLVRFLQHSIKLGLACCLVMASFAGADTSEPSTNSWRDDFDGTLYLGVGKGFHQTLVPGLERELNNDLLFVISGELQWRNFFIDTPIHRSGTYIYSATIGYRFYQHEQHSWDLIASNYNVWLPNKKTSSATPQLEGLKARAPDSLNAIRYQFLWQQHVFGFESGIDLAAHHGIITRLSYSYLLPCRNLDVYLSTALTLESSNVVNYYYGIDADEARPGRALYRAGAGYKTHFGVSAVYPLAKHWQLDASVGLNLFSRNYRQSPVVTRDQEKLMVVMVRYVF</sequence>
<evidence type="ECO:0000256" key="1">
    <source>
        <dbReference type="ARBA" id="ARBA00004442"/>
    </source>
</evidence>
<feature type="signal peptide" evidence="6">
    <location>
        <begin position="1"/>
        <end position="31"/>
    </location>
</feature>
<reference evidence="7 8" key="1">
    <citation type="submission" date="2022-11" db="EMBL/GenBank/DDBJ databases">
        <title>Viruses from the air-sea interface of a natural surface slick.</title>
        <authorList>
            <person name="Rahlff J."/>
            <person name="Holmfeldt K."/>
        </authorList>
    </citation>
    <scope>NUCLEOTIDE SEQUENCE [LARGE SCALE GENOMIC DNA]</scope>
    <source>
        <strain evidence="7 8">SMS4</strain>
    </source>
</reference>
<dbReference type="PANTHER" id="PTHR38776:SF1">
    <property type="entry name" value="MLTA-INTERACTING PROTEIN-RELATED"/>
    <property type="match status" value="1"/>
</dbReference>
<evidence type="ECO:0000313" key="7">
    <source>
        <dbReference type="EMBL" id="MDP5135048.1"/>
    </source>
</evidence>
<feature type="chain" id="PRO_5046194820" evidence="6">
    <location>
        <begin position="32"/>
        <end position="286"/>
    </location>
</feature>
<keyword evidence="4" id="KW-0472">Membrane</keyword>
<dbReference type="Proteomes" id="UP001231109">
    <property type="component" value="Unassembled WGS sequence"/>
</dbReference>
<keyword evidence="3 6" id="KW-0732">Signal</keyword>
<dbReference type="InterPro" id="IPR010583">
    <property type="entry name" value="MipA"/>
</dbReference>
<name>A0ABT9HVN7_9GAMM</name>
<dbReference type="EMBL" id="JAPJDZ010000005">
    <property type="protein sequence ID" value="MDP5135048.1"/>
    <property type="molecule type" value="Genomic_DNA"/>
</dbReference>
<proteinExistence type="inferred from homology"/>
<comment type="caution">
    <text evidence="7">The sequence shown here is derived from an EMBL/GenBank/DDBJ whole genome shotgun (WGS) entry which is preliminary data.</text>
</comment>
<gene>
    <name evidence="7" type="ORF">ORJ04_03680</name>
</gene>
<dbReference type="RefSeq" id="WP_305973914.1">
    <property type="nucleotide sequence ID" value="NZ_JAPJDZ010000005.1"/>
</dbReference>
<keyword evidence="8" id="KW-1185">Reference proteome</keyword>
<dbReference type="Pfam" id="PF06629">
    <property type="entry name" value="MipA"/>
    <property type="match status" value="1"/>
</dbReference>
<comment type="similarity">
    <text evidence="2">Belongs to the MipA/OmpV family.</text>
</comment>
<evidence type="ECO:0000313" key="8">
    <source>
        <dbReference type="Proteomes" id="UP001231109"/>
    </source>
</evidence>
<organism evidence="7 8">
    <name type="scientific">Rheinheimera baltica</name>
    <dbReference type="NCBI Taxonomy" id="67576"/>
    <lineage>
        <taxon>Bacteria</taxon>
        <taxon>Pseudomonadati</taxon>
        <taxon>Pseudomonadota</taxon>
        <taxon>Gammaproteobacteria</taxon>
        <taxon>Chromatiales</taxon>
        <taxon>Chromatiaceae</taxon>
        <taxon>Rheinheimera</taxon>
    </lineage>
</organism>
<evidence type="ECO:0000256" key="3">
    <source>
        <dbReference type="ARBA" id="ARBA00022729"/>
    </source>
</evidence>
<evidence type="ECO:0000256" key="2">
    <source>
        <dbReference type="ARBA" id="ARBA00005722"/>
    </source>
</evidence>
<accession>A0ABT9HVN7</accession>
<evidence type="ECO:0000256" key="6">
    <source>
        <dbReference type="SAM" id="SignalP"/>
    </source>
</evidence>
<comment type="subcellular location">
    <subcellularLocation>
        <location evidence="1">Cell outer membrane</location>
    </subcellularLocation>
</comment>
<dbReference type="PANTHER" id="PTHR38776">
    <property type="entry name" value="MLTA-INTERACTING PROTEIN-RELATED"/>
    <property type="match status" value="1"/>
</dbReference>
<evidence type="ECO:0000256" key="4">
    <source>
        <dbReference type="ARBA" id="ARBA00023136"/>
    </source>
</evidence>